<gene>
    <name evidence="1" type="ORF">AVEN_93578_1</name>
</gene>
<organism evidence="1 2">
    <name type="scientific">Araneus ventricosus</name>
    <name type="common">Orbweaver spider</name>
    <name type="synonym">Epeira ventricosa</name>
    <dbReference type="NCBI Taxonomy" id="182803"/>
    <lineage>
        <taxon>Eukaryota</taxon>
        <taxon>Metazoa</taxon>
        <taxon>Ecdysozoa</taxon>
        <taxon>Arthropoda</taxon>
        <taxon>Chelicerata</taxon>
        <taxon>Arachnida</taxon>
        <taxon>Araneae</taxon>
        <taxon>Araneomorphae</taxon>
        <taxon>Entelegynae</taxon>
        <taxon>Araneoidea</taxon>
        <taxon>Araneidae</taxon>
        <taxon>Araneus</taxon>
    </lineage>
</organism>
<protein>
    <submittedName>
        <fullName evidence="1">Uncharacterized protein</fullName>
    </submittedName>
</protein>
<sequence>MCAIPYDSSVDFIAEKYPVLESIVPAEAITRLSNLSVEIDDYPDYLEFDVVNPLLESSRHLQSLPPAFILAALILMRIEGEMFFPLYLRAEGIYLCIPACRR</sequence>
<dbReference type="Proteomes" id="UP000499080">
    <property type="component" value="Unassembled WGS sequence"/>
</dbReference>
<evidence type="ECO:0000313" key="2">
    <source>
        <dbReference type="Proteomes" id="UP000499080"/>
    </source>
</evidence>
<reference evidence="1 2" key="1">
    <citation type="journal article" date="2019" name="Sci. Rep.">
        <title>Orb-weaving spider Araneus ventricosus genome elucidates the spidroin gene catalogue.</title>
        <authorList>
            <person name="Kono N."/>
            <person name="Nakamura H."/>
            <person name="Ohtoshi R."/>
            <person name="Moran D.A.P."/>
            <person name="Shinohara A."/>
            <person name="Yoshida Y."/>
            <person name="Fujiwara M."/>
            <person name="Mori M."/>
            <person name="Tomita M."/>
            <person name="Arakawa K."/>
        </authorList>
    </citation>
    <scope>NUCLEOTIDE SEQUENCE [LARGE SCALE GENOMIC DNA]</scope>
</reference>
<comment type="caution">
    <text evidence="1">The sequence shown here is derived from an EMBL/GenBank/DDBJ whole genome shotgun (WGS) entry which is preliminary data.</text>
</comment>
<evidence type="ECO:0000313" key="1">
    <source>
        <dbReference type="EMBL" id="GBL81839.1"/>
    </source>
</evidence>
<keyword evidence="2" id="KW-1185">Reference proteome</keyword>
<dbReference type="EMBL" id="BGPR01000026">
    <property type="protein sequence ID" value="GBL81839.1"/>
    <property type="molecule type" value="Genomic_DNA"/>
</dbReference>
<accession>A0A4Y2ARG0</accession>
<dbReference type="AlphaFoldDB" id="A0A4Y2ARG0"/>
<name>A0A4Y2ARG0_ARAVE</name>
<proteinExistence type="predicted"/>